<dbReference type="AlphaFoldDB" id="A0A7X6IDH9"/>
<evidence type="ECO:0000256" key="2">
    <source>
        <dbReference type="ARBA" id="ARBA00007487"/>
    </source>
</evidence>
<evidence type="ECO:0000313" key="11">
    <source>
        <dbReference type="Proteomes" id="UP000534783"/>
    </source>
</evidence>
<evidence type="ECO:0000256" key="9">
    <source>
        <dbReference type="ARBA" id="ARBA00048692"/>
    </source>
</evidence>
<comment type="catalytic activity">
    <reaction evidence="9">
        <text>2 cob(II)alamin + reduced [electron-transfer flavoprotein] + 2 ATP = 2 adenosylcob(III)alamin + 2 triphosphate + oxidized [electron-transfer flavoprotein] + 3 H(+)</text>
        <dbReference type="Rhea" id="RHEA:28671"/>
        <dbReference type="Rhea" id="RHEA-COMP:10685"/>
        <dbReference type="Rhea" id="RHEA-COMP:10686"/>
        <dbReference type="ChEBI" id="CHEBI:15378"/>
        <dbReference type="ChEBI" id="CHEBI:16304"/>
        <dbReference type="ChEBI" id="CHEBI:18036"/>
        <dbReference type="ChEBI" id="CHEBI:18408"/>
        <dbReference type="ChEBI" id="CHEBI:30616"/>
        <dbReference type="ChEBI" id="CHEBI:57692"/>
        <dbReference type="ChEBI" id="CHEBI:58307"/>
        <dbReference type="EC" id="2.5.1.17"/>
    </reaction>
</comment>
<evidence type="ECO:0000256" key="1">
    <source>
        <dbReference type="ARBA" id="ARBA00005121"/>
    </source>
</evidence>
<dbReference type="CDD" id="cd00561">
    <property type="entry name" value="CobA_ACA"/>
    <property type="match status" value="1"/>
</dbReference>
<proteinExistence type="inferred from homology"/>
<dbReference type="EMBL" id="VTOW01000008">
    <property type="protein sequence ID" value="NKE73581.1"/>
    <property type="molecule type" value="Genomic_DNA"/>
</dbReference>
<organism evidence="10 11">
    <name type="scientific">Candidatus Manganitrophus noduliformans</name>
    <dbReference type="NCBI Taxonomy" id="2606439"/>
    <lineage>
        <taxon>Bacteria</taxon>
        <taxon>Pseudomonadati</taxon>
        <taxon>Nitrospirota</taxon>
        <taxon>Nitrospiria</taxon>
        <taxon>Candidatus Troglogloeales</taxon>
        <taxon>Candidatus Manganitrophaceae</taxon>
        <taxon>Candidatus Manganitrophus</taxon>
    </lineage>
</organism>
<sequence length="174" mass="19716">MPTKGLIMIHTGAGKGKTTAALGTAFRALGYGWKILVVQFIKGSWHYGELDSAKKFGDQFQILPMGEGFTWDTKNPERDRQKAQEAWEFGVKEALTGNYQMIIFDEINYVIRYNYLEVAKVVAFLTTKPPALHVFLTGRDADEQLIEIADLVTEMREIKHPFKKGIKAQKGIEF</sequence>
<dbReference type="NCBIfam" id="NF004637">
    <property type="entry name" value="PRK05986.1"/>
    <property type="match status" value="1"/>
</dbReference>
<dbReference type="PIRSF" id="PIRSF015617">
    <property type="entry name" value="Adensltrnsf_CobA"/>
    <property type="match status" value="1"/>
</dbReference>
<accession>A0A7X6IDH9</accession>
<dbReference type="GO" id="GO:0005524">
    <property type="term" value="F:ATP binding"/>
    <property type="evidence" value="ECO:0007669"/>
    <property type="project" value="InterPro"/>
</dbReference>
<dbReference type="Proteomes" id="UP000534783">
    <property type="component" value="Unassembled WGS sequence"/>
</dbReference>
<keyword evidence="10" id="KW-0808">Transferase</keyword>
<evidence type="ECO:0000313" key="10">
    <source>
        <dbReference type="EMBL" id="NKE73581.1"/>
    </source>
</evidence>
<dbReference type="InterPro" id="IPR027417">
    <property type="entry name" value="P-loop_NTPase"/>
</dbReference>
<dbReference type="GO" id="GO:0009236">
    <property type="term" value="P:cobalamin biosynthetic process"/>
    <property type="evidence" value="ECO:0007669"/>
    <property type="project" value="InterPro"/>
</dbReference>
<keyword evidence="11" id="KW-1185">Reference proteome</keyword>
<reference evidence="10 11" key="1">
    <citation type="journal article" date="2020" name="Nature">
        <title>Bacterial chemolithoautotrophy via manganese oxidation.</title>
        <authorList>
            <person name="Yu H."/>
            <person name="Leadbetter J.R."/>
        </authorList>
    </citation>
    <scope>NUCLEOTIDE SEQUENCE [LARGE SCALE GENOMIC DNA]</scope>
    <source>
        <strain evidence="10 11">Mn-1</strain>
    </source>
</reference>
<dbReference type="PANTHER" id="PTHR46638:SF1">
    <property type="entry name" value="CORRINOID ADENOSYLTRANSFERASE"/>
    <property type="match status" value="1"/>
</dbReference>
<comment type="catalytic activity">
    <reaction evidence="8">
        <text>2 cob(II)yrinate a,c diamide + reduced [electron-transfer flavoprotein] + 2 ATP = 2 adenosylcob(III)yrinate a,c-diamide + 2 triphosphate + oxidized [electron-transfer flavoprotein] + 3 H(+)</text>
        <dbReference type="Rhea" id="RHEA:11528"/>
        <dbReference type="Rhea" id="RHEA-COMP:10685"/>
        <dbReference type="Rhea" id="RHEA-COMP:10686"/>
        <dbReference type="ChEBI" id="CHEBI:15378"/>
        <dbReference type="ChEBI" id="CHEBI:18036"/>
        <dbReference type="ChEBI" id="CHEBI:30616"/>
        <dbReference type="ChEBI" id="CHEBI:57692"/>
        <dbReference type="ChEBI" id="CHEBI:58307"/>
        <dbReference type="ChEBI" id="CHEBI:58503"/>
        <dbReference type="ChEBI" id="CHEBI:58537"/>
        <dbReference type="EC" id="2.5.1.17"/>
    </reaction>
</comment>
<evidence type="ECO:0000256" key="3">
    <source>
        <dbReference type="ARBA" id="ARBA00012454"/>
    </source>
</evidence>
<comment type="pathway">
    <text evidence="1">Cofactor biosynthesis; adenosylcobalamin biosynthesis; adenosylcobalamin from cob(II)yrinate a,c-diamide: step 2/7.</text>
</comment>
<comment type="function">
    <text evidence="4">Required for both de novo synthesis of the corrin ring for the assimilation of exogenous corrinoids. Participates in the adenosylation of a variety of incomplete and complete corrinoids.</text>
</comment>
<evidence type="ECO:0000256" key="7">
    <source>
        <dbReference type="ARBA" id="ARBA00033354"/>
    </source>
</evidence>
<dbReference type="PANTHER" id="PTHR46638">
    <property type="entry name" value="CORRINOID ADENOSYLTRANSFERASE"/>
    <property type="match status" value="1"/>
</dbReference>
<evidence type="ECO:0000256" key="4">
    <source>
        <dbReference type="ARBA" id="ARBA00024929"/>
    </source>
</evidence>
<dbReference type="SUPFAM" id="SSF52540">
    <property type="entry name" value="P-loop containing nucleoside triphosphate hydrolases"/>
    <property type="match status" value="1"/>
</dbReference>
<dbReference type="InterPro" id="IPR003724">
    <property type="entry name" value="CblAdoTrfase_CobA"/>
</dbReference>
<dbReference type="RefSeq" id="WP_168063540.1">
    <property type="nucleotide sequence ID" value="NZ_VTOW01000008.1"/>
</dbReference>
<name>A0A7X6IDH9_9BACT</name>
<dbReference type="Pfam" id="PF02572">
    <property type="entry name" value="CobA_CobO_BtuR"/>
    <property type="match status" value="1"/>
</dbReference>
<dbReference type="Gene3D" id="3.40.50.300">
    <property type="entry name" value="P-loop containing nucleotide triphosphate hydrolases"/>
    <property type="match status" value="1"/>
</dbReference>
<comment type="similarity">
    <text evidence="2">Belongs to the Cob(I)alamin adenosyltransferase family.</text>
</comment>
<evidence type="ECO:0000256" key="6">
    <source>
        <dbReference type="ARBA" id="ARBA00033334"/>
    </source>
</evidence>
<comment type="caution">
    <text evidence="10">The sequence shown here is derived from an EMBL/GenBank/DDBJ whole genome shotgun (WGS) entry which is preliminary data.</text>
</comment>
<dbReference type="GO" id="GO:0008817">
    <property type="term" value="F:corrinoid adenosyltransferase activity"/>
    <property type="evidence" value="ECO:0007669"/>
    <property type="project" value="UniProtKB-EC"/>
</dbReference>
<dbReference type="NCBIfam" id="TIGR00708">
    <property type="entry name" value="cobA"/>
    <property type="match status" value="1"/>
</dbReference>
<dbReference type="EC" id="2.5.1.17" evidence="3"/>
<protein>
    <recommendedName>
        <fullName evidence="3">corrinoid adenosyltransferase</fullName>
        <ecNumber evidence="3">2.5.1.17</ecNumber>
    </recommendedName>
    <alternativeName>
        <fullName evidence="5">Cob(II)alamin adenosyltransferase</fullName>
    </alternativeName>
    <alternativeName>
        <fullName evidence="7">Cob(II)yrinic acid a,c-diamide adenosyltransferase</fullName>
    </alternativeName>
    <alternativeName>
        <fullName evidence="6">Cobinamide/cobalamin adenosyltransferase</fullName>
    </alternativeName>
</protein>
<evidence type="ECO:0000256" key="5">
    <source>
        <dbReference type="ARBA" id="ARBA00031529"/>
    </source>
</evidence>
<evidence type="ECO:0000256" key="8">
    <source>
        <dbReference type="ARBA" id="ARBA00048555"/>
    </source>
</evidence>
<gene>
    <name evidence="10" type="primary">cobO</name>
    <name evidence="10" type="ORF">MNODULE_22735</name>
</gene>